<sequence length="225" mass="25306">MERHVLIIFPHPDDEAFGVAGTILSYTRAGIPVTYICLTLGEMGRNMGRPLIANRETLPHIRQKELEKACELLGIHDLRQFGLRDKTIEFADQQVIIDRIYKVIEDVKPSLIITFYPGYAVHPDHNATGAAVIQAVHRLPKNNRPVVHAYAFSEGCEAVIGSPDIINDVTPFAEDKLKVLEAHESQTAGMIGGLKKRYRQKDEAAVRRVTEERFWTYPVNDGFSS</sequence>
<dbReference type="STRING" id="1503961.SAMN05421736_12821"/>
<dbReference type="PANTHER" id="PTHR12993">
    <property type="entry name" value="N-ACETYLGLUCOSAMINYL-PHOSPHATIDYLINOSITOL DE-N-ACETYLASE-RELATED"/>
    <property type="match status" value="1"/>
</dbReference>
<dbReference type="NCBIfam" id="TIGR04000">
    <property type="entry name" value="thiol_BshB2"/>
    <property type="match status" value="1"/>
</dbReference>
<protein>
    <submittedName>
        <fullName evidence="2">Bacillithiol biosynthesis deacetylase BshB2</fullName>
    </submittedName>
</protein>
<gene>
    <name evidence="2" type="ORF">SAMN05421736_12821</name>
</gene>
<organism evidence="2 3">
    <name type="scientific">Evansella caseinilytica</name>
    <dbReference type="NCBI Taxonomy" id="1503961"/>
    <lineage>
        <taxon>Bacteria</taxon>
        <taxon>Bacillati</taxon>
        <taxon>Bacillota</taxon>
        <taxon>Bacilli</taxon>
        <taxon>Bacillales</taxon>
        <taxon>Bacillaceae</taxon>
        <taxon>Evansella</taxon>
    </lineage>
</organism>
<proteinExistence type="predicted"/>
<dbReference type="GO" id="GO:0016811">
    <property type="term" value="F:hydrolase activity, acting on carbon-nitrogen (but not peptide) bonds, in linear amides"/>
    <property type="evidence" value="ECO:0007669"/>
    <property type="project" value="TreeGrafter"/>
</dbReference>
<reference evidence="3" key="1">
    <citation type="submission" date="2016-10" db="EMBL/GenBank/DDBJ databases">
        <authorList>
            <person name="Varghese N."/>
            <person name="Submissions S."/>
        </authorList>
    </citation>
    <scope>NUCLEOTIDE SEQUENCE [LARGE SCALE GENOMIC DNA]</scope>
    <source>
        <strain evidence="3">SP</strain>
    </source>
</reference>
<evidence type="ECO:0000313" key="2">
    <source>
        <dbReference type="EMBL" id="SDZ66843.1"/>
    </source>
</evidence>
<evidence type="ECO:0000256" key="1">
    <source>
        <dbReference type="ARBA" id="ARBA00001947"/>
    </source>
</evidence>
<keyword evidence="3" id="KW-1185">Reference proteome</keyword>
<name>A0A1H3UWP6_9BACI</name>
<dbReference type="EMBL" id="FNPI01000028">
    <property type="protein sequence ID" value="SDZ66843.1"/>
    <property type="molecule type" value="Genomic_DNA"/>
</dbReference>
<evidence type="ECO:0000313" key="3">
    <source>
        <dbReference type="Proteomes" id="UP000198935"/>
    </source>
</evidence>
<dbReference type="InterPro" id="IPR023841">
    <property type="entry name" value="BshB2"/>
</dbReference>
<dbReference type="InterPro" id="IPR003737">
    <property type="entry name" value="GlcNAc_PI_deacetylase-related"/>
</dbReference>
<dbReference type="Gene3D" id="3.40.50.10320">
    <property type="entry name" value="LmbE-like"/>
    <property type="match status" value="1"/>
</dbReference>
<accession>A0A1H3UWP6</accession>
<dbReference type="Proteomes" id="UP000198935">
    <property type="component" value="Unassembled WGS sequence"/>
</dbReference>
<dbReference type="PANTHER" id="PTHR12993:SF27">
    <property type="entry name" value="N-ACETYL-ALPHA-D-GLUCOSAMINYL L-MALATE DEACETYLASE 2-RELATED"/>
    <property type="match status" value="1"/>
</dbReference>
<dbReference type="InterPro" id="IPR024078">
    <property type="entry name" value="LmbE-like_dom_sf"/>
</dbReference>
<dbReference type="AlphaFoldDB" id="A0A1H3UWP6"/>
<dbReference type="Pfam" id="PF02585">
    <property type="entry name" value="PIG-L"/>
    <property type="match status" value="1"/>
</dbReference>
<comment type="cofactor">
    <cofactor evidence="1">
        <name>Zn(2+)</name>
        <dbReference type="ChEBI" id="CHEBI:29105"/>
    </cofactor>
</comment>
<dbReference type="SUPFAM" id="SSF102588">
    <property type="entry name" value="LmbE-like"/>
    <property type="match status" value="1"/>
</dbReference>